<evidence type="ECO:0000313" key="4">
    <source>
        <dbReference type="RefSeq" id="XP_018017222.1"/>
    </source>
</evidence>
<dbReference type="GeneID" id="108673847"/>
<keyword evidence="2" id="KW-1185">Reference proteome</keyword>
<sequence length="140" mass="16174">MARLLALLALAAVASSAPARSPCNQALRDYGVQEYRNKCTLDYGRMAARYAPECNQGGPQYNRDTCASFTVDYRKCLLRENELVFSYTYNFDRDTFQKYKLRYKCDSDPKFKAAFDKCYASTMKYFEFNRLFGCLIDATN</sequence>
<reference evidence="3 4" key="1">
    <citation type="submission" date="2025-04" db="UniProtKB">
        <authorList>
            <consortium name="RefSeq"/>
        </authorList>
    </citation>
    <scope>IDENTIFICATION</scope>
    <source>
        <tissue evidence="3 4">Whole organism</tissue>
    </source>
</reference>
<organism evidence="2 4">
    <name type="scientific">Hyalella azteca</name>
    <name type="common">Amphipod</name>
    <dbReference type="NCBI Taxonomy" id="294128"/>
    <lineage>
        <taxon>Eukaryota</taxon>
        <taxon>Metazoa</taxon>
        <taxon>Ecdysozoa</taxon>
        <taxon>Arthropoda</taxon>
        <taxon>Crustacea</taxon>
        <taxon>Multicrustacea</taxon>
        <taxon>Malacostraca</taxon>
        <taxon>Eumalacostraca</taxon>
        <taxon>Peracarida</taxon>
        <taxon>Amphipoda</taxon>
        <taxon>Senticaudata</taxon>
        <taxon>Talitrida</taxon>
        <taxon>Talitroidea</taxon>
        <taxon>Hyalellidae</taxon>
        <taxon>Hyalella</taxon>
    </lineage>
</organism>
<feature type="chain" id="PRO_5044664405" evidence="1">
    <location>
        <begin position="17"/>
        <end position="140"/>
    </location>
</feature>
<gene>
    <name evidence="3 4" type="primary">LOC108673847</name>
</gene>
<accession>A0A8B7NU25</accession>
<evidence type="ECO:0000256" key="1">
    <source>
        <dbReference type="SAM" id="SignalP"/>
    </source>
</evidence>
<name>A0A8B7NU25_HYAAZ</name>
<proteinExistence type="predicted"/>
<dbReference type="RefSeq" id="XP_018017216.1">
    <property type="nucleotide sequence ID" value="XM_018161727.2"/>
</dbReference>
<protein>
    <submittedName>
        <fullName evidence="3 4">Uncharacterized protein LOC108673847</fullName>
    </submittedName>
</protein>
<dbReference type="AlphaFoldDB" id="A0A8B7NU25"/>
<keyword evidence="1" id="KW-0732">Signal</keyword>
<dbReference type="RefSeq" id="XP_018017222.1">
    <property type="nucleotide sequence ID" value="XM_018161733.1"/>
</dbReference>
<evidence type="ECO:0000313" key="2">
    <source>
        <dbReference type="Proteomes" id="UP000694843"/>
    </source>
</evidence>
<evidence type="ECO:0000313" key="3">
    <source>
        <dbReference type="RefSeq" id="XP_018017216.1"/>
    </source>
</evidence>
<dbReference type="KEGG" id="hazt:108673847"/>
<feature type="signal peptide" evidence="1">
    <location>
        <begin position="1"/>
        <end position="16"/>
    </location>
</feature>
<dbReference type="Proteomes" id="UP000694843">
    <property type="component" value="Unplaced"/>
</dbReference>